<evidence type="ECO:0000256" key="1">
    <source>
        <dbReference type="ARBA" id="ARBA00003328"/>
    </source>
</evidence>
<keyword evidence="8 19" id="KW-0406">Ion transport</keyword>
<feature type="transmembrane region" description="Helical" evidence="19">
    <location>
        <begin position="312"/>
        <end position="334"/>
    </location>
</feature>
<evidence type="ECO:0000313" key="22">
    <source>
        <dbReference type="EMBL" id="TNM97747.1"/>
    </source>
</evidence>
<dbReference type="AlphaFoldDB" id="A0A4Z2C0V6"/>
<protein>
    <recommendedName>
        <fullName evidence="24">Neurotransmitter-gated ion-channel ligand-binding domain-containing protein</fullName>
    </recommendedName>
</protein>
<dbReference type="SUPFAM" id="SSF63712">
    <property type="entry name" value="Nicotinic receptor ligand binding domain-like"/>
    <property type="match status" value="1"/>
</dbReference>
<keyword evidence="13" id="KW-0628">Postsynaptic cell membrane</keyword>
<evidence type="ECO:0000256" key="11">
    <source>
        <dbReference type="ARBA" id="ARBA00023170"/>
    </source>
</evidence>
<dbReference type="PRINTS" id="PR00254">
    <property type="entry name" value="NICOTINICR"/>
</dbReference>
<dbReference type="PROSITE" id="PS00236">
    <property type="entry name" value="NEUROTR_ION_CHANNEL"/>
    <property type="match status" value="1"/>
</dbReference>
<feature type="domain" description="Neurotransmitter-gated ion-channel transmembrane" evidence="21">
    <location>
        <begin position="163"/>
        <end position="329"/>
    </location>
</feature>
<dbReference type="Pfam" id="PF02931">
    <property type="entry name" value="Neur_chan_LBD"/>
    <property type="match status" value="1"/>
</dbReference>
<organism evidence="22 23">
    <name type="scientific">Takifugu bimaculatus</name>
    <dbReference type="NCBI Taxonomy" id="433685"/>
    <lineage>
        <taxon>Eukaryota</taxon>
        <taxon>Metazoa</taxon>
        <taxon>Chordata</taxon>
        <taxon>Craniata</taxon>
        <taxon>Vertebrata</taxon>
        <taxon>Euteleostomi</taxon>
        <taxon>Actinopterygii</taxon>
        <taxon>Neopterygii</taxon>
        <taxon>Teleostei</taxon>
        <taxon>Neoteleostei</taxon>
        <taxon>Acanthomorphata</taxon>
        <taxon>Eupercaria</taxon>
        <taxon>Tetraodontiformes</taxon>
        <taxon>Tetradontoidea</taxon>
        <taxon>Tetraodontidae</taxon>
        <taxon>Takifugu</taxon>
    </lineage>
</organism>
<comment type="subcellular location">
    <subcellularLocation>
        <location evidence="16">Postsynaptic cell membrane</location>
        <topology evidence="16">Multi-pass membrane protein</topology>
    </subcellularLocation>
</comment>
<evidence type="ECO:0000256" key="3">
    <source>
        <dbReference type="ARBA" id="ARBA00022475"/>
    </source>
</evidence>
<evidence type="ECO:0000313" key="23">
    <source>
        <dbReference type="Proteomes" id="UP000516260"/>
    </source>
</evidence>
<keyword evidence="11" id="KW-0675">Receptor</keyword>
<evidence type="ECO:0000256" key="13">
    <source>
        <dbReference type="ARBA" id="ARBA00023257"/>
    </source>
</evidence>
<dbReference type="InterPro" id="IPR002394">
    <property type="entry name" value="Nicotinic_acetylcholine_rcpt"/>
</dbReference>
<proteinExistence type="inferred from homology"/>
<keyword evidence="14" id="KW-1071">Ligand-gated ion channel</keyword>
<dbReference type="Pfam" id="PF02932">
    <property type="entry name" value="Neur_chan_memb"/>
    <property type="match status" value="1"/>
</dbReference>
<dbReference type="Gene3D" id="2.70.170.10">
    <property type="entry name" value="Neurotransmitter-gated ion-channel ligand-binding domain"/>
    <property type="match status" value="1"/>
</dbReference>
<evidence type="ECO:0000256" key="6">
    <source>
        <dbReference type="ARBA" id="ARBA00022989"/>
    </source>
</evidence>
<evidence type="ECO:0000256" key="19">
    <source>
        <dbReference type="RuleBase" id="RU000687"/>
    </source>
</evidence>
<keyword evidence="7" id="KW-0770">Synapse</keyword>
<sequence>MKGYNKNVRPTEKSGDITQVDIKMTLTNLISLNEKEEALTTSVWIELQWCDYRLRWDQPPRSTLYGNITKPLRIPSKILWLPDIILENNVDGQFEVALYCNALVSPDGCVYWLPPAIYRSACPITVNYFPFDWQNCTMVFRSQTYSANEIDMVLKVEDNHTLEWVLLNILPRLLKMQMRPWTPNNDSTPEIRNREPLATDGNGIFLVPCRRRSSMTLITKAEEYAMKTARSELMFSRLKERNGLMKSVLEKLHDGLDGGTPEQLGISLAKASPEVKKCVASCKHIAETARQQSNFQNENEEWFLVARVIDRACFIVMASVFFIGTIGVFLMGHFNQPPSAPFPRDAKTYLPPINVLG</sequence>
<accession>A0A4Z2C0V6</accession>
<keyword evidence="23" id="KW-1185">Reference proteome</keyword>
<evidence type="ECO:0000256" key="5">
    <source>
        <dbReference type="ARBA" id="ARBA00022729"/>
    </source>
</evidence>
<keyword evidence="4 19" id="KW-0812">Transmembrane</keyword>
<name>A0A4Z2C0V6_9TELE</name>
<evidence type="ECO:0000256" key="9">
    <source>
        <dbReference type="ARBA" id="ARBA00023136"/>
    </source>
</evidence>
<reference evidence="22 23" key="1">
    <citation type="submission" date="2019-04" db="EMBL/GenBank/DDBJ databases">
        <title>The sequence and de novo assembly of Takifugu bimaculatus genome using PacBio and Hi-C technologies.</title>
        <authorList>
            <person name="Xu P."/>
            <person name="Liu B."/>
            <person name="Zhou Z."/>
        </authorList>
    </citation>
    <scope>NUCLEOTIDE SEQUENCE [LARGE SCALE GENOMIC DNA]</scope>
    <source>
        <strain evidence="22">TB-2018</strain>
        <tissue evidence="22">Muscle</tissue>
    </source>
</reference>
<keyword evidence="6 19" id="KW-1133">Transmembrane helix</keyword>
<keyword evidence="5" id="KW-0732">Signal</keyword>
<keyword evidence="2 19" id="KW-0813">Transport</keyword>
<evidence type="ECO:0000256" key="12">
    <source>
        <dbReference type="ARBA" id="ARBA00023180"/>
    </source>
</evidence>
<feature type="domain" description="Neurotransmitter-gated ion-channel ligand-binding" evidence="20">
    <location>
        <begin position="1"/>
        <end position="159"/>
    </location>
</feature>
<comment type="caution">
    <text evidence="22">The sequence shown here is derived from an EMBL/GenBank/DDBJ whole genome shotgun (WGS) entry which is preliminary data.</text>
</comment>
<dbReference type="GO" id="GO:0022848">
    <property type="term" value="F:acetylcholine-gated monoatomic cation-selective channel activity"/>
    <property type="evidence" value="ECO:0007669"/>
    <property type="project" value="InterPro"/>
</dbReference>
<gene>
    <name evidence="22" type="ORF">fugu_013993</name>
</gene>
<dbReference type="GO" id="GO:0004888">
    <property type="term" value="F:transmembrane signaling receptor activity"/>
    <property type="evidence" value="ECO:0007669"/>
    <property type="project" value="InterPro"/>
</dbReference>
<dbReference type="Gene3D" id="1.20.58.390">
    <property type="entry name" value="Neurotransmitter-gated ion-channel transmembrane domain"/>
    <property type="match status" value="1"/>
</dbReference>
<keyword evidence="9 19" id="KW-0472">Membrane</keyword>
<dbReference type="InterPro" id="IPR036719">
    <property type="entry name" value="Neuro-gated_channel_TM_sf"/>
</dbReference>
<evidence type="ECO:0000256" key="10">
    <source>
        <dbReference type="ARBA" id="ARBA00023157"/>
    </source>
</evidence>
<comment type="function">
    <text evidence="1">After binding acetylcholine, the AChR responds by an extensive change in conformation that affects all subunits and leads to opening of an ion-conducting channel across the plasma membrane.</text>
</comment>
<comment type="catalytic activity">
    <reaction evidence="17">
        <text>K(+)(in) = K(+)(out)</text>
        <dbReference type="Rhea" id="RHEA:29463"/>
        <dbReference type="ChEBI" id="CHEBI:29103"/>
    </reaction>
</comment>
<dbReference type="InterPro" id="IPR006201">
    <property type="entry name" value="Neur_channel"/>
</dbReference>
<dbReference type="FunFam" id="2.70.170.10:FF:000012">
    <property type="entry name" value="Nicotinic acetylcholine receptor subunit gamma"/>
    <property type="match status" value="1"/>
</dbReference>
<evidence type="ECO:0000256" key="4">
    <source>
        <dbReference type="ARBA" id="ARBA00022692"/>
    </source>
</evidence>
<keyword evidence="10" id="KW-1015">Disulfide bond</keyword>
<evidence type="ECO:0000256" key="18">
    <source>
        <dbReference type="ARBA" id="ARBA00036239"/>
    </source>
</evidence>
<evidence type="ECO:0008006" key="24">
    <source>
        <dbReference type="Google" id="ProtNLM"/>
    </source>
</evidence>
<comment type="similarity">
    <text evidence="19">Belongs to the ligand-gated ion channel (TC 1.A.9) family.</text>
</comment>
<evidence type="ECO:0000256" key="16">
    <source>
        <dbReference type="ARBA" id="ARBA00034104"/>
    </source>
</evidence>
<evidence type="ECO:0000259" key="21">
    <source>
        <dbReference type="Pfam" id="PF02932"/>
    </source>
</evidence>
<dbReference type="InterPro" id="IPR006202">
    <property type="entry name" value="Neur_chan_lig-bd"/>
</dbReference>
<dbReference type="GO" id="GO:0045211">
    <property type="term" value="C:postsynaptic membrane"/>
    <property type="evidence" value="ECO:0007669"/>
    <property type="project" value="UniProtKB-SubCell"/>
</dbReference>
<dbReference type="EMBL" id="SWLE01000007">
    <property type="protein sequence ID" value="TNM97747.1"/>
    <property type="molecule type" value="Genomic_DNA"/>
</dbReference>
<comment type="catalytic activity">
    <reaction evidence="18">
        <text>Na(+)(in) = Na(+)(out)</text>
        <dbReference type="Rhea" id="RHEA:34963"/>
        <dbReference type="ChEBI" id="CHEBI:29101"/>
    </reaction>
</comment>
<dbReference type="Proteomes" id="UP000516260">
    <property type="component" value="Chromosome 15"/>
</dbReference>
<evidence type="ECO:0000259" key="20">
    <source>
        <dbReference type="Pfam" id="PF02931"/>
    </source>
</evidence>
<keyword evidence="15 19" id="KW-0407">Ion channel</keyword>
<dbReference type="InterPro" id="IPR006029">
    <property type="entry name" value="Neurotrans-gated_channel_TM"/>
</dbReference>
<evidence type="ECO:0000256" key="7">
    <source>
        <dbReference type="ARBA" id="ARBA00023018"/>
    </source>
</evidence>
<dbReference type="InterPro" id="IPR036734">
    <property type="entry name" value="Neur_chan_lig-bd_sf"/>
</dbReference>
<evidence type="ECO:0000256" key="15">
    <source>
        <dbReference type="ARBA" id="ARBA00023303"/>
    </source>
</evidence>
<dbReference type="InterPro" id="IPR018000">
    <property type="entry name" value="Neurotransmitter_ion_chnl_CS"/>
</dbReference>
<keyword evidence="12" id="KW-0325">Glycoprotein</keyword>
<dbReference type="PANTHER" id="PTHR18945">
    <property type="entry name" value="NEUROTRANSMITTER GATED ION CHANNEL"/>
    <property type="match status" value="1"/>
</dbReference>
<evidence type="ECO:0000256" key="8">
    <source>
        <dbReference type="ARBA" id="ARBA00023065"/>
    </source>
</evidence>
<evidence type="ECO:0000256" key="17">
    <source>
        <dbReference type="ARBA" id="ARBA00034430"/>
    </source>
</evidence>
<dbReference type="SUPFAM" id="SSF90112">
    <property type="entry name" value="Neurotransmitter-gated ion-channel transmembrane pore"/>
    <property type="match status" value="1"/>
</dbReference>
<comment type="caution">
    <text evidence="19">Lacks conserved residue(s) required for the propagation of feature annotation.</text>
</comment>
<keyword evidence="3" id="KW-1003">Cell membrane</keyword>
<evidence type="ECO:0000256" key="14">
    <source>
        <dbReference type="ARBA" id="ARBA00023286"/>
    </source>
</evidence>
<evidence type="ECO:0000256" key="2">
    <source>
        <dbReference type="ARBA" id="ARBA00022448"/>
    </source>
</evidence>
<dbReference type="PRINTS" id="PR00252">
    <property type="entry name" value="NRIONCHANNEL"/>
</dbReference>
<dbReference type="InterPro" id="IPR038050">
    <property type="entry name" value="Neuro_actylchol_rec"/>
</dbReference>